<gene>
    <name evidence="1" type="ORF">GOP47_0019544</name>
</gene>
<organism evidence="1 2">
    <name type="scientific">Adiantum capillus-veneris</name>
    <name type="common">Maidenhair fern</name>
    <dbReference type="NCBI Taxonomy" id="13818"/>
    <lineage>
        <taxon>Eukaryota</taxon>
        <taxon>Viridiplantae</taxon>
        <taxon>Streptophyta</taxon>
        <taxon>Embryophyta</taxon>
        <taxon>Tracheophyta</taxon>
        <taxon>Polypodiopsida</taxon>
        <taxon>Polypodiidae</taxon>
        <taxon>Polypodiales</taxon>
        <taxon>Pteridineae</taxon>
        <taxon>Pteridaceae</taxon>
        <taxon>Vittarioideae</taxon>
        <taxon>Adiantum</taxon>
    </lineage>
</organism>
<sequence>MANYNYEVASAPASPSRGRADIEGLVETREMTEQTRTTRSLRYAPATVGCGPCSFTFMNKL</sequence>
<dbReference type="AlphaFoldDB" id="A0A9D4UB87"/>
<dbReference type="Proteomes" id="UP000886520">
    <property type="component" value="Chromosome 19"/>
</dbReference>
<name>A0A9D4UB87_ADICA</name>
<evidence type="ECO:0000313" key="1">
    <source>
        <dbReference type="EMBL" id="KAI5064849.1"/>
    </source>
</evidence>
<evidence type="ECO:0000313" key="2">
    <source>
        <dbReference type="Proteomes" id="UP000886520"/>
    </source>
</evidence>
<comment type="caution">
    <text evidence="1">The sequence shown here is derived from an EMBL/GenBank/DDBJ whole genome shotgun (WGS) entry which is preliminary data.</text>
</comment>
<keyword evidence="2" id="KW-1185">Reference proteome</keyword>
<proteinExistence type="predicted"/>
<accession>A0A9D4UB87</accession>
<protein>
    <submittedName>
        <fullName evidence="1">Uncharacterized protein</fullName>
    </submittedName>
</protein>
<dbReference type="EMBL" id="JABFUD020000019">
    <property type="protein sequence ID" value="KAI5064849.1"/>
    <property type="molecule type" value="Genomic_DNA"/>
</dbReference>
<reference evidence="1" key="1">
    <citation type="submission" date="2021-01" db="EMBL/GenBank/DDBJ databases">
        <title>Adiantum capillus-veneris genome.</title>
        <authorList>
            <person name="Fang Y."/>
            <person name="Liao Q."/>
        </authorList>
    </citation>
    <scope>NUCLEOTIDE SEQUENCE</scope>
    <source>
        <strain evidence="1">H3</strain>
        <tissue evidence="1">Leaf</tissue>
    </source>
</reference>